<keyword evidence="6" id="KW-1133">Transmembrane helix</keyword>
<proteinExistence type="inferred from homology"/>
<keyword evidence="10" id="KW-1185">Reference proteome</keyword>
<dbReference type="eggNOG" id="KOG0387">
    <property type="taxonomic scope" value="Eukaryota"/>
</dbReference>
<dbReference type="GO" id="GO:0005773">
    <property type="term" value="C:vacuole"/>
    <property type="evidence" value="ECO:0007669"/>
    <property type="project" value="UniProtKB-SubCell"/>
</dbReference>
<dbReference type="InParanoid" id="F6I270"/>
<dbReference type="Pfam" id="PF00176">
    <property type="entry name" value="SNF2-rel_dom"/>
    <property type="match status" value="1"/>
</dbReference>
<evidence type="ECO:0008006" key="11">
    <source>
        <dbReference type="Google" id="ProtNLM"/>
    </source>
</evidence>
<name>F6I270_VITVI</name>
<keyword evidence="6" id="KW-0812">Transmembrane</keyword>
<keyword evidence="6" id="KW-0472">Membrane</keyword>
<feature type="domain" description="Strictosidine synthase conserved region" evidence="8">
    <location>
        <begin position="262"/>
        <end position="338"/>
    </location>
</feature>
<evidence type="ECO:0000313" key="9">
    <source>
        <dbReference type="EMBL" id="CCB61037.1"/>
    </source>
</evidence>
<dbReference type="Proteomes" id="UP000009183">
    <property type="component" value="Chromosome 4"/>
</dbReference>
<reference evidence="10" key="1">
    <citation type="journal article" date="2007" name="Nature">
        <title>The grapevine genome sequence suggests ancestral hexaploidization in major angiosperm phyla.</title>
        <authorList>
            <consortium name="The French-Italian Public Consortium for Grapevine Genome Characterization."/>
            <person name="Jaillon O."/>
            <person name="Aury J.-M."/>
            <person name="Noel B."/>
            <person name="Policriti A."/>
            <person name="Clepet C."/>
            <person name="Casagrande A."/>
            <person name="Choisne N."/>
            <person name="Aubourg S."/>
            <person name="Vitulo N."/>
            <person name="Jubin C."/>
            <person name="Vezzi A."/>
            <person name="Legeai F."/>
            <person name="Hugueney P."/>
            <person name="Dasilva C."/>
            <person name="Horner D."/>
            <person name="Mica E."/>
            <person name="Jublot D."/>
            <person name="Poulain J."/>
            <person name="Bruyere C."/>
            <person name="Billault A."/>
            <person name="Segurens B."/>
            <person name="Gouyvenoux M."/>
            <person name="Ugarte E."/>
            <person name="Cattonaro F."/>
            <person name="Anthouard V."/>
            <person name="Vico V."/>
            <person name="Del Fabbro C."/>
            <person name="Alaux M."/>
            <person name="Di Gaspero G."/>
            <person name="Dumas V."/>
            <person name="Felice N."/>
            <person name="Paillard S."/>
            <person name="Juman I."/>
            <person name="Moroldo M."/>
            <person name="Scalabrin S."/>
            <person name="Canaguier A."/>
            <person name="Le Clainche I."/>
            <person name="Malacrida G."/>
            <person name="Durand E."/>
            <person name="Pesole G."/>
            <person name="Laucou V."/>
            <person name="Chatelet P."/>
            <person name="Merdinoglu D."/>
            <person name="Delledonne M."/>
            <person name="Pezzotti M."/>
            <person name="Lecharny A."/>
            <person name="Scarpelli C."/>
            <person name="Artiguenave F."/>
            <person name="Pe M.E."/>
            <person name="Valle G."/>
            <person name="Morgante M."/>
            <person name="Caboche M."/>
            <person name="Adam-Blondon A.-F."/>
            <person name="Weissenbach J."/>
            <person name="Quetier F."/>
            <person name="Wincker P."/>
        </authorList>
    </citation>
    <scope>NUCLEOTIDE SEQUENCE [LARGE SCALE GENOMIC DNA]</scope>
    <source>
        <strain evidence="10">cv. Pinot noir / PN40024</strain>
    </source>
</reference>
<evidence type="ECO:0000256" key="1">
    <source>
        <dbReference type="ARBA" id="ARBA00004116"/>
    </source>
</evidence>
<dbReference type="AlphaFoldDB" id="F6I270"/>
<evidence type="ECO:0000256" key="5">
    <source>
        <dbReference type="ARBA" id="ARBA00023180"/>
    </source>
</evidence>
<keyword evidence="5" id="KW-0325">Glycoprotein</keyword>
<comment type="subcellular location">
    <subcellularLocation>
        <location evidence="1">Vacuole</location>
    </subcellularLocation>
</comment>
<dbReference type="SUPFAM" id="SSF52540">
    <property type="entry name" value="P-loop containing nucleoside triphosphate hydrolases"/>
    <property type="match status" value="1"/>
</dbReference>
<evidence type="ECO:0000259" key="7">
    <source>
        <dbReference type="Pfam" id="PF00176"/>
    </source>
</evidence>
<dbReference type="PANTHER" id="PTHR10426">
    <property type="entry name" value="STRICTOSIDINE SYNTHASE-RELATED"/>
    <property type="match status" value="1"/>
</dbReference>
<evidence type="ECO:0000256" key="3">
    <source>
        <dbReference type="ARBA" id="ARBA00022553"/>
    </source>
</evidence>
<evidence type="ECO:0000256" key="2">
    <source>
        <dbReference type="ARBA" id="ARBA00009191"/>
    </source>
</evidence>
<dbReference type="InterPro" id="IPR018119">
    <property type="entry name" value="Strictosidine_synth_cons-reg"/>
</dbReference>
<dbReference type="PaxDb" id="29760-VIT_04s0210g00040.t01"/>
<dbReference type="Gene3D" id="2.120.10.30">
    <property type="entry name" value="TolB, C-terminal domain"/>
    <property type="match status" value="1"/>
</dbReference>
<dbReference type="HOGENOM" id="CLU_738534_0_0_1"/>
<dbReference type="Pfam" id="PF03088">
    <property type="entry name" value="Str_synth"/>
    <property type="match status" value="1"/>
</dbReference>
<keyword evidence="4" id="KW-0926">Vacuole</keyword>
<dbReference type="InterPro" id="IPR027417">
    <property type="entry name" value="P-loop_NTPase"/>
</dbReference>
<dbReference type="GO" id="GO:0005524">
    <property type="term" value="F:ATP binding"/>
    <property type="evidence" value="ECO:0007669"/>
    <property type="project" value="InterPro"/>
</dbReference>
<evidence type="ECO:0000256" key="6">
    <source>
        <dbReference type="SAM" id="Phobius"/>
    </source>
</evidence>
<comment type="similarity">
    <text evidence="2">Belongs to the strictosidine synthase family.</text>
</comment>
<feature type="transmembrane region" description="Helical" evidence="6">
    <location>
        <begin position="111"/>
        <end position="130"/>
    </location>
</feature>
<dbReference type="STRING" id="29760.F6I270"/>
<dbReference type="Gene3D" id="3.40.50.10810">
    <property type="entry name" value="Tandem AAA-ATPase domain"/>
    <property type="match status" value="1"/>
</dbReference>
<gene>
    <name evidence="9" type="ordered locus">VIT_04s0210g00040</name>
</gene>
<dbReference type="SUPFAM" id="SSF63829">
    <property type="entry name" value="Calcium-dependent phosphotriesterase"/>
    <property type="match status" value="1"/>
</dbReference>
<feature type="domain" description="SNF2 N-terminal" evidence="7">
    <location>
        <begin position="9"/>
        <end position="86"/>
    </location>
</feature>
<evidence type="ECO:0000259" key="8">
    <source>
        <dbReference type="Pfam" id="PF03088"/>
    </source>
</evidence>
<accession>F6I270</accession>
<protein>
    <recommendedName>
        <fullName evidence="11">Protein strictosidine synthase-like 5</fullName>
    </recommendedName>
</protein>
<dbReference type="InterPro" id="IPR000330">
    <property type="entry name" value="SNF2_N"/>
</dbReference>
<evidence type="ECO:0000313" key="10">
    <source>
        <dbReference type="Proteomes" id="UP000009183"/>
    </source>
</evidence>
<dbReference type="PANTHER" id="PTHR10426:SF88">
    <property type="entry name" value="ADIPOCYTE PLASMA MEMBRANE-ASSOCIATED PROTEIN HEMOMUCIN-RELATED"/>
    <property type="match status" value="1"/>
</dbReference>
<dbReference type="Pfam" id="PF20067">
    <property type="entry name" value="SSL_N"/>
    <property type="match status" value="1"/>
</dbReference>
<sequence length="375" mass="41435">MVFSDNIFYEGHQIWNPNAKVIMLCKQLQIVHHVIMTGAPIQNKLAELWSLFDFVFLGKLGVLPVFEAEVAVPISVAGYANASPLQTHRVTDGRVKPSDTSTTRRSSSWSFGFLVLILTPVAAAIFLYQLDSFDPASLPTHEFSQEPMPVPKLNPRMLQGSEMIGQGNLLGPEDIAYDANSHLIYTGCADGWVKRVTLNESAANSVVHNWAFTGGRPLGVALGRVGEVLVADAEKGLLEISGDGVMKLLTDEAEGLKFKQTNAVDVAVDGMIYFTDASYKYGLIEFIWEILEVRPHGRLLSFDPSTQETIVLLRDLYLANGVVVSPDQTSVVFCETLMGLKVFGTWHSSILQFEKLWQSWRGTLEGHISRKMVGF</sequence>
<dbReference type="FunFam" id="2.120.10.30:FF:000364">
    <property type="entry name" value="Uncharacterized protein"/>
    <property type="match status" value="1"/>
</dbReference>
<dbReference type="GO" id="GO:0016787">
    <property type="term" value="F:hydrolase activity"/>
    <property type="evidence" value="ECO:0000318"/>
    <property type="project" value="GO_Central"/>
</dbReference>
<organism evidence="9 10">
    <name type="scientific">Vitis vinifera</name>
    <name type="common">Grape</name>
    <dbReference type="NCBI Taxonomy" id="29760"/>
    <lineage>
        <taxon>Eukaryota</taxon>
        <taxon>Viridiplantae</taxon>
        <taxon>Streptophyta</taxon>
        <taxon>Embryophyta</taxon>
        <taxon>Tracheophyta</taxon>
        <taxon>Spermatophyta</taxon>
        <taxon>Magnoliopsida</taxon>
        <taxon>eudicotyledons</taxon>
        <taxon>Gunneridae</taxon>
        <taxon>Pentapetalae</taxon>
        <taxon>rosids</taxon>
        <taxon>Vitales</taxon>
        <taxon>Vitaceae</taxon>
        <taxon>Viteae</taxon>
        <taxon>Vitis</taxon>
    </lineage>
</organism>
<dbReference type="EMBL" id="FN596531">
    <property type="protein sequence ID" value="CCB61037.1"/>
    <property type="molecule type" value="Genomic_DNA"/>
</dbReference>
<dbReference type="InterPro" id="IPR038718">
    <property type="entry name" value="SNF2-like_sf"/>
</dbReference>
<evidence type="ECO:0000256" key="4">
    <source>
        <dbReference type="ARBA" id="ARBA00022554"/>
    </source>
</evidence>
<keyword evidence="3" id="KW-0597">Phosphoprotein</keyword>
<dbReference type="eggNOG" id="KOG1520">
    <property type="taxonomic scope" value="Eukaryota"/>
</dbReference>
<dbReference type="InterPro" id="IPR011042">
    <property type="entry name" value="6-blade_b-propeller_TolB-like"/>
</dbReference>